<organism evidence="2">
    <name type="scientific">Tanacetum cinerariifolium</name>
    <name type="common">Dalmatian daisy</name>
    <name type="synonym">Chrysanthemum cinerariifolium</name>
    <dbReference type="NCBI Taxonomy" id="118510"/>
    <lineage>
        <taxon>Eukaryota</taxon>
        <taxon>Viridiplantae</taxon>
        <taxon>Streptophyta</taxon>
        <taxon>Embryophyta</taxon>
        <taxon>Tracheophyta</taxon>
        <taxon>Spermatophyta</taxon>
        <taxon>Magnoliopsida</taxon>
        <taxon>eudicotyledons</taxon>
        <taxon>Gunneridae</taxon>
        <taxon>Pentapetalae</taxon>
        <taxon>asterids</taxon>
        <taxon>campanulids</taxon>
        <taxon>Asterales</taxon>
        <taxon>Asteraceae</taxon>
        <taxon>Asteroideae</taxon>
        <taxon>Anthemideae</taxon>
        <taxon>Anthemidinae</taxon>
        <taxon>Tanacetum</taxon>
    </lineage>
</organism>
<proteinExistence type="predicted"/>
<dbReference type="AlphaFoldDB" id="A0A699X7R4"/>
<feature type="non-terminal residue" evidence="2">
    <location>
        <position position="1"/>
    </location>
</feature>
<dbReference type="EMBL" id="BKCJ011785713">
    <property type="protein sequence ID" value="GFD52734.1"/>
    <property type="molecule type" value="Genomic_DNA"/>
</dbReference>
<protein>
    <submittedName>
        <fullName evidence="2">Uncharacterized protein</fullName>
    </submittedName>
</protein>
<evidence type="ECO:0000313" key="2">
    <source>
        <dbReference type="EMBL" id="GFD52734.1"/>
    </source>
</evidence>
<feature type="compositionally biased region" description="Low complexity" evidence="1">
    <location>
        <begin position="1"/>
        <end position="21"/>
    </location>
</feature>
<accession>A0A699X7R4</accession>
<comment type="caution">
    <text evidence="2">The sequence shown here is derived from an EMBL/GenBank/DDBJ whole genome shotgun (WGS) entry which is preliminary data.</text>
</comment>
<name>A0A699X7R4_TANCI</name>
<gene>
    <name evidence="2" type="ORF">Tci_924703</name>
</gene>
<evidence type="ECO:0000256" key="1">
    <source>
        <dbReference type="SAM" id="MobiDB-lite"/>
    </source>
</evidence>
<feature type="non-terminal residue" evidence="2">
    <location>
        <position position="87"/>
    </location>
</feature>
<reference evidence="2" key="1">
    <citation type="journal article" date="2019" name="Sci. Rep.">
        <title>Draft genome of Tanacetum cinerariifolium, the natural source of mosquito coil.</title>
        <authorList>
            <person name="Yamashiro T."/>
            <person name="Shiraishi A."/>
            <person name="Satake H."/>
            <person name="Nakayama K."/>
        </authorList>
    </citation>
    <scope>NUCLEOTIDE SEQUENCE</scope>
</reference>
<feature type="region of interest" description="Disordered" evidence="1">
    <location>
        <begin position="1"/>
        <end position="87"/>
    </location>
</feature>
<feature type="compositionally biased region" description="Gly residues" evidence="1">
    <location>
        <begin position="22"/>
        <end position="36"/>
    </location>
</feature>
<sequence length="87" mass="8266">APAAPRSCAAAGRYPGAPAGRSGIGRCAGRGPGPSGGAPRPARRQSRRRGGAPGYRAAEKHSSKAVASRPARAGGGGSAGPAARGPA</sequence>
<feature type="compositionally biased region" description="Basic residues" evidence="1">
    <location>
        <begin position="41"/>
        <end position="50"/>
    </location>
</feature>